<name>A0A365P3X5_9FLAO</name>
<evidence type="ECO:0000313" key="3">
    <source>
        <dbReference type="Proteomes" id="UP000253319"/>
    </source>
</evidence>
<dbReference type="RefSeq" id="WP_113988206.1">
    <property type="nucleotide sequence ID" value="NZ_QLST01000003.1"/>
</dbReference>
<dbReference type="EMBL" id="QLST01000003">
    <property type="protein sequence ID" value="RBA29236.1"/>
    <property type="molecule type" value="Genomic_DNA"/>
</dbReference>
<accession>A0A365P3X5</accession>
<reference evidence="2 3" key="1">
    <citation type="submission" date="2018-06" db="EMBL/GenBank/DDBJ databases">
        <title>Flavobacterium tibetense sp. nov., isolated from a wetland YonghuCo on Tibetan Plateau.</title>
        <authorList>
            <person name="Xing P."/>
            <person name="Phurbu D."/>
            <person name="Lu H."/>
        </authorList>
    </citation>
    <scope>NUCLEOTIDE SEQUENCE [LARGE SCALE GENOMIC DNA]</scope>
    <source>
        <strain evidence="2 3">YH5</strain>
    </source>
</reference>
<evidence type="ECO:0008006" key="4">
    <source>
        <dbReference type="Google" id="ProtNLM"/>
    </source>
</evidence>
<dbReference type="Pfam" id="PF05016">
    <property type="entry name" value="ParE_toxin"/>
    <property type="match status" value="1"/>
</dbReference>
<dbReference type="InterPro" id="IPR007712">
    <property type="entry name" value="RelE/ParE_toxin"/>
</dbReference>
<dbReference type="OrthoDB" id="1098070at2"/>
<evidence type="ECO:0000256" key="1">
    <source>
        <dbReference type="ARBA" id="ARBA00022649"/>
    </source>
</evidence>
<comment type="caution">
    <text evidence="2">The sequence shown here is derived from an EMBL/GenBank/DDBJ whole genome shotgun (WGS) entry which is preliminary data.</text>
</comment>
<proteinExistence type="predicted"/>
<dbReference type="Gene3D" id="3.30.2310.20">
    <property type="entry name" value="RelE-like"/>
    <property type="match status" value="1"/>
</dbReference>
<dbReference type="Proteomes" id="UP000253319">
    <property type="component" value="Unassembled WGS sequence"/>
</dbReference>
<keyword evidence="3" id="KW-1185">Reference proteome</keyword>
<sequence>MQIIWSKNAQITFDAIVVYLENNFGNTVAKKFIAKANSNIQVIAKFPNLYKAISLKQSVRKATISKVCSFYYEVNEDTIVVLYFWDNRQEPIDF</sequence>
<protein>
    <recommendedName>
        <fullName evidence="4">Type II toxin-antitoxin system RelE/ParE family toxin</fullName>
    </recommendedName>
</protein>
<gene>
    <name evidence="2" type="ORF">DPN68_03510</name>
</gene>
<keyword evidence="1" id="KW-1277">Toxin-antitoxin system</keyword>
<dbReference type="AlphaFoldDB" id="A0A365P3X5"/>
<dbReference type="InterPro" id="IPR035093">
    <property type="entry name" value="RelE/ParE_toxin_dom_sf"/>
</dbReference>
<evidence type="ECO:0000313" key="2">
    <source>
        <dbReference type="EMBL" id="RBA29236.1"/>
    </source>
</evidence>
<organism evidence="2 3">
    <name type="scientific">Flavobacterium tibetense</name>
    <dbReference type="NCBI Taxonomy" id="2233533"/>
    <lineage>
        <taxon>Bacteria</taxon>
        <taxon>Pseudomonadati</taxon>
        <taxon>Bacteroidota</taxon>
        <taxon>Flavobacteriia</taxon>
        <taxon>Flavobacteriales</taxon>
        <taxon>Flavobacteriaceae</taxon>
        <taxon>Flavobacterium</taxon>
    </lineage>
</organism>